<evidence type="ECO:0000256" key="4">
    <source>
        <dbReference type="ARBA" id="ARBA00022989"/>
    </source>
</evidence>
<dbReference type="InterPro" id="IPR037185">
    <property type="entry name" value="EmrE-like"/>
</dbReference>
<feature type="transmembrane region" description="Helical" evidence="6">
    <location>
        <begin position="152"/>
        <end position="173"/>
    </location>
</feature>
<dbReference type="PANTHER" id="PTHR32322">
    <property type="entry name" value="INNER MEMBRANE TRANSPORTER"/>
    <property type="match status" value="1"/>
</dbReference>
<reference evidence="8" key="1">
    <citation type="submission" date="2020-03" db="EMBL/GenBank/DDBJ databases">
        <title>Psychroflexus Maritimus sp. nov., isolate from marine sediment.</title>
        <authorList>
            <person name="Zhong Y.-L."/>
        </authorList>
    </citation>
    <scope>NUCLEOTIDE SEQUENCE</scope>
    <source>
        <strain evidence="8">C1</strain>
    </source>
</reference>
<feature type="transmembrane region" description="Helical" evidence="6">
    <location>
        <begin position="70"/>
        <end position="89"/>
    </location>
</feature>
<dbReference type="AlphaFoldDB" id="A0A967AB36"/>
<dbReference type="PANTHER" id="PTHR32322:SF18">
    <property type="entry name" value="S-ADENOSYLMETHIONINE_S-ADENOSYLHOMOCYSTEINE TRANSPORTER"/>
    <property type="match status" value="1"/>
</dbReference>
<dbReference type="Pfam" id="PF00892">
    <property type="entry name" value="EamA"/>
    <property type="match status" value="2"/>
</dbReference>
<evidence type="ECO:0000313" key="8">
    <source>
        <dbReference type="EMBL" id="NGZ88781.1"/>
    </source>
</evidence>
<accession>A0A967AB36</accession>
<evidence type="ECO:0000313" key="9">
    <source>
        <dbReference type="Proteomes" id="UP000643701"/>
    </source>
</evidence>
<evidence type="ECO:0000256" key="2">
    <source>
        <dbReference type="ARBA" id="ARBA00022475"/>
    </source>
</evidence>
<feature type="transmembrane region" description="Helical" evidence="6">
    <location>
        <begin position="274"/>
        <end position="294"/>
    </location>
</feature>
<dbReference type="RefSeq" id="WP_166399045.1">
    <property type="nucleotide sequence ID" value="NZ_JAANAS010000001.1"/>
</dbReference>
<dbReference type="InterPro" id="IPR050638">
    <property type="entry name" value="AA-Vitamin_Transporters"/>
</dbReference>
<sequence length="303" mass="33577">MTKRWWAVLAALGATSIYGVNHTVAKSLMPTYIEPFGLILLRVTGAFLLFLIISFFVPSQTIERKDWKRIFAAAVFGMVINMLMFFKGLSLSTPINSSVIVTISPILVFILSAILIREKITWLKASGAILGLLGGLSLVFFGPQITSDAPNIPVGNTLILINATSYGIYLILVRPLTKKYSSITLMKYLFLIASIINLPICFTEFKQVDWINLPFDALWRMSFVVIGTTFLTYLLNIYALKQLSASTLGVFVYLQPVIAIVYAIYAGIDQLDLLKVVAASLVFVGVFMVSKNPAQKRKALKKT</sequence>
<gene>
    <name evidence="8" type="ORF">G7034_00780</name>
</gene>
<protein>
    <submittedName>
        <fullName evidence="8">DMT family transporter</fullName>
    </submittedName>
</protein>
<evidence type="ECO:0000259" key="7">
    <source>
        <dbReference type="Pfam" id="PF00892"/>
    </source>
</evidence>
<keyword evidence="9" id="KW-1185">Reference proteome</keyword>
<feature type="transmembrane region" description="Helical" evidence="6">
    <location>
        <begin position="35"/>
        <end position="58"/>
    </location>
</feature>
<keyword evidence="4 6" id="KW-1133">Transmembrane helix</keyword>
<comment type="subcellular location">
    <subcellularLocation>
        <location evidence="1">Cell membrane</location>
        <topology evidence="1">Multi-pass membrane protein</topology>
    </subcellularLocation>
</comment>
<dbReference type="SUPFAM" id="SSF103481">
    <property type="entry name" value="Multidrug resistance efflux transporter EmrE"/>
    <property type="match status" value="2"/>
</dbReference>
<evidence type="ECO:0000256" key="6">
    <source>
        <dbReference type="SAM" id="Phobius"/>
    </source>
</evidence>
<feature type="transmembrane region" description="Helical" evidence="6">
    <location>
        <begin position="185"/>
        <end position="205"/>
    </location>
</feature>
<evidence type="ECO:0000256" key="5">
    <source>
        <dbReference type="ARBA" id="ARBA00023136"/>
    </source>
</evidence>
<name>A0A967AB36_9FLAO</name>
<keyword evidence="5 6" id="KW-0472">Membrane</keyword>
<keyword evidence="2" id="KW-1003">Cell membrane</keyword>
<organism evidence="8 9">
    <name type="scientific">Psychroflexus maritimus</name>
    <dbReference type="NCBI Taxonomy" id="2714865"/>
    <lineage>
        <taxon>Bacteria</taxon>
        <taxon>Pseudomonadati</taxon>
        <taxon>Bacteroidota</taxon>
        <taxon>Flavobacteriia</taxon>
        <taxon>Flavobacteriales</taxon>
        <taxon>Flavobacteriaceae</taxon>
        <taxon>Psychroflexus</taxon>
    </lineage>
</organism>
<dbReference type="EMBL" id="JAANAS010000001">
    <property type="protein sequence ID" value="NGZ88781.1"/>
    <property type="molecule type" value="Genomic_DNA"/>
</dbReference>
<comment type="caution">
    <text evidence="8">The sequence shown here is derived from an EMBL/GenBank/DDBJ whole genome shotgun (WGS) entry which is preliminary data.</text>
</comment>
<feature type="transmembrane region" description="Helical" evidence="6">
    <location>
        <begin position="128"/>
        <end position="146"/>
    </location>
</feature>
<dbReference type="InterPro" id="IPR000620">
    <property type="entry name" value="EamA_dom"/>
</dbReference>
<evidence type="ECO:0000256" key="1">
    <source>
        <dbReference type="ARBA" id="ARBA00004651"/>
    </source>
</evidence>
<feature type="transmembrane region" description="Helical" evidence="6">
    <location>
        <begin position="217"/>
        <end position="238"/>
    </location>
</feature>
<proteinExistence type="predicted"/>
<feature type="domain" description="EamA" evidence="7">
    <location>
        <begin position="155"/>
        <end position="290"/>
    </location>
</feature>
<dbReference type="GO" id="GO:0005886">
    <property type="term" value="C:plasma membrane"/>
    <property type="evidence" value="ECO:0007669"/>
    <property type="project" value="UniProtKB-SubCell"/>
</dbReference>
<feature type="transmembrane region" description="Helical" evidence="6">
    <location>
        <begin position="95"/>
        <end position="116"/>
    </location>
</feature>
<evidence type="ECO:0000256" key="3">
    <source>
        <dbReference type="ARBA" id="ARBA00022692"/>
    </source>
</evidence>
<keyword evidence="3 6" id="KW-0812">Transmembrane</keyword>
<feature type="transmembrane region" description="Helical" evidence="6">
    <location>
        <begin position="250"/>
        <end position="268"/>
    </location>
</feature>
<feature type="domain" description="EamA" evidence="7">
    <location>
        <begin position="5"/>
        <end position="136"/>
    </location>
</feature>
<dbReference type="Proteomes" id="UP000643701">
    <property type="component" value="Unassembled WGS sequence"/>
</dbReference>